<dbReference type="EMBL" id="PSQJ01000002">
    <property type="protein sequence ID" value="PTL86537.1"/>
    <property type="molecule type" value="Genomic_DNA"/>
</dbReference>
<evidence type="ECO:0000313" key="2">
    <source>
        <dbReference type="Proteomes" id="UP000240811"/>
    </source>
</evidence>
<evidence type="ECO:0000313" key="1">
    <source>
        <dbReference type="EMBL" id="PTL86537.1"/>
    </source>
</evidence>
<gene>
    <name evidence="1" type="ORF">C4617_01570</name>
</gene>
<dbReference type="AlphaFoldDB" id="A0A2T4VXM9"/>
<organism evidence="1 2">
    <name type="scientific">Candidatus Liberibacter europaeus</name>
    <dbReference type="NCBI Taxonomy" id="744859"/>
    <lineage>
        <taxon>Bacteria</taxon>
        <taxon>Pseudomonadati</taxon>
        <taxon>Pseudomonadota</taxon>
        <taxon>Alphaproteobacteria</taxon>
        <taxon>Hyphomicrobiales</taxon>
        <taxon>Rhizobiaceae</taxon>
        <taxon>Liberibacter</taxon>
    </lineage>
</organism>
<reference evidence="2" key="1">
    <citation type="submission" date="2018-02" db="EMBL/GenBank/DDBJ databases">
        <title>Genome sequence of Candidatus Liberibacter europaeus.</title>
        <authorList>
            <person name="Frampton R.A."/>
            <person name="Thompson S.M."/>
            <person name="David C."/>
            <person name="Addison S.M."/>
            <person name="Smith G.R."/>
        </authorList>
    </citation>
    <scope>NUCLEOTIDE SEQUENCE [LARGE SCALE GENOMIC DNA]</scope>
</reference>
<name>A0A2T4VXM9_9HYPH</name>
<dbReference type="Proteomes" id="UP000240811">
    <property type="component" value="Unassembled WGS sequence"/>
</dbReference>
<accession>A0A2T4VXM9</accession>
<proteinExistence type="predicted"/>
<comment type="caution">
    <text evidence="1">The sequence shown here is derived from an EMBL/GenBank/DDBJ whole genome shotgun (WGS) entry which is preliminary data.</text>
</comment>
<evidence type="ECO:0008006" key="3">
    <source>
        <dbReference type="Google" id="ProtNLM"/>
    </source>
</evidence>
<protein>
    <recommendedName>
        <fullName evidence="3">Flagellar protein</fullName>
    </recommendedName>
</protein>
<sequence length="174" mass="20392">MIPLSIICFYKGKEITSVYCCLLFFFLQGLICQSYGDLLINPDQEMQKYCTNIADLVRERNYLSNKKALEDLQKKVEDLLVLLENRKNEYDTWFKKYDNFISSYNKNILDIYKKMDSDSAAIQLEKIDPAISSHILMRLIPRQSSLIMSKMDPRYAAIITDTVANMLKFKKSKR</sequence>